<sequence length="456" mass="52796">MLNDSNQNESWNLSPIMDYDEWTPLGLGDPLKNDPTFDYLPPVLDHVQYWLDSYNIETSTKHDILALGIAANKTDLKRSHQIIKFIDESNFTRKEENSLKHDLTDSIGAEFPKMIGATNFHTNIISQNQNKIQPFNYVLNQYYNYKSRPFRILLPPYNSLKPKNNSIRNNIYSSLNGKFNFFELPLQISTQTGKGPKVDKMQQYNITEKVYSKDHSDAKLQSKLFSKLKWPIILSEIEDRENYTQDFKQKYKTTTITFQKSNLIYQSTQKSLRSLLNTSTSPTLLSLKKIIKSYNENNDQEFFEINTPIYDSSSDAVTENSNISVQRNKNNNDHIKIFLLPPIKYESSISSPININMYDRKIKTQSVLPQVIQNNHIKKGYTSAVMTTILPPTKITITSRVTTDSIFSHYKQPDKPFEGPMYIIIEGHSKVKTYKPIVNERDIPMSNNKQINNISQ</sequence>
<gene>
    <name evidence="2" type="primary">LOC105366144</name>
</gene>
<dbReference type="Proteomes" id="UP000695007">
    <property type="component" value="Unplaced"/>
</dbReference>
<proteinExistence type="predicted"/>
<dbReference type="GeneID" id="105366144"/>
<dbReference type="KEGG" id="csol:105366144"/>
<accession>A0AAJ6YR91</accession>
<evidence type="ECO:0000313" key="1">
    <source>
        <dbReference type="Proteomes" id="UP000695007"/>
    </source>
</evidence>
<organism evidence="1 2">
    <name type="scientific">Ceratosolen solmsi marchali</name>
    <dbReference type="NCBI Taxonomy" id="326594"/>
    <lineage>
        <taxon>Eukaryota</taxon>
        <taxon>Metazoa</taxon>
        <taxon>Ecdysozoa</taxon>
        <taxon>Arthropoda</taxon>
        <taxon>Hexapoda</taxon>
        <taxon>Insecta</taxon>
        <taxon>Pterygota</taxon>
        <taxon>Neoptera</taxon>
        <taxon>Endopterygota</taxon>
        <taxon>Hymenoptera</taxon>
        <taxon>Apocrita</taxon>
        <taxon>Proctotrupomorpha</taxon>
        <taxon>Chalcidoidea</taxon>
        <taxon>Agaonidae</taxon>
        <taxon>Agaoninae</taxon>
        <taxon>Ceratosolen</taxon>
    </lineage>
</organism>
<dbReference type="RefSeq" id="XP_011502775.1">
    <property type="nucleotide sequence ID" value="XM_011504473.1"/>
</dbReference>
<keyword evidence="1" id="KW-1185">Reference proteome</keyword>
<name>A0AAJ6YR91_9HYME</name>
<protein>
    <submittedName>
        <fullName evidence="2">Uncharacterized protein LOC105366144</fullName>
    </submittedName>
</protein>
<evidence type="ECO:0000313" key="2">
    <source>
        <dbReference type="RefSeq" id="XP_011502775.1"/>
    </source>
</evidence>
<reference evidence="2" key="1">
    <citation type="submission" date="2025-08" db="UniProtKB">
        <authorList>
            <consortium name="RefSeq"/>
        </authorList>
    </citation>
    <scope>IDENTIFICATION</scope>
</reference>
<dbReference type="AlphaFoldDB" id="A0AAJ6YR91"/>